<evidence type="ECO:0000313" key="3">
    <source>
        <dbReference type="Proteomes" id="UP001596161"/>
    </source>
</evidence>
<dbReference type="RefSeq" id="WP_378016942.1">
    <property type="nucleotide sequence ID" value="NZ_JBHSKT010000004.1"/>
</dbReference>
<proteinExistence type="predicted"/>
<dbReference type="EMBL" id="JBHSKT010000004">
    <property type="protein sequence ID" value="MFC5270575.1"/>
    <property type="molecule type" value="Genomic_DNA"/>
</dbReference>
<feature type="signal peptide" evidence="1">
    <location>
        <begin position="1"/>
        <end position="20"/>
    </location>
</feature>
<keyword evidence="3" id="KW-1185">Reference proteome</keyword>
<evidence type="ECO:0000313" key="2">
    <source>
        <dbReference type="EMBL" id="MFC5270575.1"/>
    </source>
</evidence>
<dbReference type="Proteomes" id="UP001596161">
    <property type="component" value="Unassembled WGS sequence"/>
</dbReference>
<feature type="chain" id="PRO_5045142053" evidence="1">
    <location>
        <begin position="21"/>
        <end position="73"/>
    </location>
</feature>
<reference evidence="3" key="1">
    <citation type="journal article" date="2019" name="Int. J. Syst. Evol. Microbiol.">
        <title>The Global Catalogue of Microorganisms (GCM) 10K type strain sequencing project: providing services to taxonomists for standard genome sequencing and annotation.</title>
        <authorList>
            <consortium name="The Broad Institute Genomics Platform"/>
            <consortium name="The Broad Institute Genome Sequencing Center for Infectious Disease"/>
            <person name="Wu L."/>
            <person name="Ma J."/>
        </authorList>
    </citation>
    <scope>NUCLEOTIDE SEQUENCE [LARGE SCALE GENOMIC DNA]</scope>
    <source>
        <strain evidence="3">KACC 12602</strain>
    </source>
</reference>
<gene>
    <name evidence="2" type="ORF">ACFPIB_08155</name>
</gene>
<keyword evidence="1" id="KW-0732">Signal</keyword>
<protein>
    <submittedName>
        <fullName evidence="2">Uncharacterized protein</fullName>
    </submittedName>
</protein>
<evidence type="ECO:0000256" key="1">
    <source>
        <dbReference type="SAM" id="SignalP"/>
    </source>
</evidence>
<sequence length="73" mass="8217">MKFVLKVLVLVCLIVMSKLAKNETITLQTPVAKMQETQETNTVFTNNIERSPIAEKEHSPVSVKFEKGSLQLN</sequence>
<accession>A0ABW0ED95</accession>
<organism evidence="2 3">
    <name type="scientific">Adhaeribacter terreus</name>
    <dbReference type="NCBI Taxonomy" id="529703"/>
    <lineage>
        <taxon>Bacteria</taxon>
        <taxon>Pseudomonadati</taxon>
        <taxon>Bacteroidota</taxon>
        <taxon>Cytophagia</taxon>
        <taxon>Cytophagales</taxon>
        <taxon>Hymenobacteraceae</taxon>
        <taxon>Adhaeribacter</taxon>
    </lineage>
</organism>
<name>A0ABW0ED95_9BACT</name>
<comment type="caution">
    <text evidence="2">The sequence shown here is derived from an EMBL/GenBank/DDBJ whole genome shotgun (WGS) entry which is preliminary data.</text>
</comment>